<dbReference type="SUPFAM" id="SSF52540">
    <property type="entry name" value="P-loop containing nucleoside triphosphate hydrolases"/>
    <property type="match status" value="1"/>
</dbReference>
<keyword evidence="2" id="KW-0067">ATP-binding</keyword>
<evidence type="ECO:0000313" key="4">
    <source>
        <dbReference type="EMBL" id="VAX25349.1"/>
    </source>
</evidence>
<dbReference type="Gene3D" id="3.40.50.300">
    <property type="entry name" value="P-loop containing nucleotide triphosphate hydrolases"/>
    <property type="match status" value="1"/>
</dbReference>
<dbReference type="PROSITE" id="PS00662">
    <property type="entry name" value="T2SP_E"/>
    <property type="match status" value="1"/>
</dbReference>
<dbReference type="InterPro" id="IPR001482">
    <property type="entry name" value="T2SS/T4SS_dom"/>
</dbReference>
<evidence type="ECO:0000256" key="1">
    <source>
        <dbReference type="ARBA" id="ARBA00022741"/>
    </source>
</evidence>
<sequence>MIQLFDTNLNPYNTQLKRRFPDKCLRAPKNSPYMVKWLIMHTIDDTRKLAQLLLKDKKIDRDGFALIVYRLSESEKSKTNVKGSGNKSPGHRNGDGKAITFIAEQKVRMSGKKDKIITDEDILKSLSSQFKIPYKKLDPLDLDIDIVTRTIPKPYALKHMILPLYEKGGELFVAIIDPESQDTIDGLAHVTGKKIRPALATPDDIMRIVHEFFGFKTSVINAEKEMHGQEIDLGNLEQLNQIKRPDEIGSNDQHIKNAVEYLFNYAFKLRASDIHIEPKRETSIVRFRIDGSLNDVYTIPKGVYQAIASRIKMLARLNIAEKRRPQDGRIKIEHGDGTAEIRLSTMPTAFGEKLVLRVLKAEFLLRDMESLGFFPEDQIKMEKFLNCPHGIVLVTGPTGSGKTTTLYSALGFLSHPEKNIISIEDPIETICDSFNQVAVQPAIGLTFAASLRTILRQDPDIIMIGEIRDSETAENAIQAALTGHLVLSTLHTNDTTSTITRLLDLGVEPYQINSAVIGIVAQRLVKMICPDCIRTISIEKEKLAVFGVTTDKNSVEIKEGSGCEKCRFTGYFGRTSVYEVLEINSEIRTMIHKNKTSMEIRKYALKSGMTTLRDSAVRKMLNGVTTMAEVLRIGYEL</sequence>
<organism evidence="4">
    <name type="scientific">hydrothermal vent metagenome</name>
    <dbReference type="NCBI Taxonomy" id="652676"/>
    <lineage>
        <taxon>unclassified sequences</taxon>
        <taxon>metagenomes</taxon>
        <taxon>ecological metagenomes</taxon>
    </lineage>
</organism>
<keyword evidence="1" id="KW-0547">Nucleotide-binding</keyword>
<accession>A0A3B1C5A4</accession>
<reference evidence="4" key="1">
    <citation type="submission" date="2018-06" db="EMBL/GenBank/DDBJ databases">
        <authorList>
            <person name="Zhirakovskaya E."/>
        </authorList>
    </citation>
    <scope>NUCLEOTIDE SEQUENCE</scope>
</reference>
<dbReference type="SUPFAM" id="SSF160246">
    <property type="entry name" value="EspE N-terminal domain-like"/>
    <property type="match status" value="1"/>
</dbReference>
<dbReference type="GO" id="GO:0005886">
    <property type="term" value="C:plasma membrane"/>
    <property type="evidence" value="ECO:0007669"/>
    <property type="project" value="TreeGrafter"/>
</dbReference>
<dbReference type="InterPro" id="IPR037257">
    <property type="entry name" value="T2SS_E_N_sf"/>
</dbReference>
<dbReference type="SMART" id="SM00382">
    <property type="entry name" value="AAA"/>
    <property type="match status" value="1"/>
</dbReference>
<dbReference type="PANTHER" id="PTHR30258">
    <property type="entry name" value="TYPE II SECRETION SYSTEM PROTEIN GSPE-RELATED"/>
    <property type="match status" value="1"/>
</dbReference>
<dbReference type="Pfam" id="PF05157">
    <property type="entry name" value="MshEN"/>
    <property type="match status" value="1"/>
</dbReference>
<gene>
    <name evidence="4" type="ORF">MNBD_NITROSPINAE02-682</name>
</gene>
<feature type="domain" description="Bacterial type II secretion system protein E" evidence="3">
    <location>
        <begin position="455"/>
        <end position="469"/>
    </location>
</feature>
<dbReference type="Gene3D" id="3.30.450.90">
    <property type="match status" value="1"/>
</dbReference>
<dbReference type="EMBL" id="UOGE01000105">
    <property type="protein sequence ID" value="VAX25349.1"/>
    <property type="molecule type" value="Genomic_DNA"/>
</dbReference>
<dbReference type="GO" id="GO:0005524">
    <property type="term" value="F:ATP binding"/>
    <property type="evidence" value="ECO:0007669"/>
    <property type="project" value="UniProtKB-KW"/>
</dbReference>
<dbReference type="GO" id="GO:0016887">
    <property type="term" value="F:ATP hydrolysis activity"/>
    <property type="evidence" value="ECO:0007669"/>
    <property type="project" value="TreeGrafter"/>
</dbReference>
<dbReference type="FunFam" id="3.40.50.300:FF:000398">
    <property type="entry name" value="Type IV pilus assembly ATPase PilB"/>
    <property type="match status" value="1"/>
</dbReference>
<dbReference type="InterPro" id="IPR007831">
    <property type="entry name" value="T2SS_GspE_N"/>
</dbReference>
<dbReference type="InterPro" id="IPR027417">
    <property type="entry name" value="P-loop_NTPase"/>
</dbReference>
<evidence type="ECO:0000259" key="3">
    <source>
        <dbReference type="PROSITE" id="PS00662"/>
    </source>
</evidence>
<dbReference type="Pfam" id="PF00437">
    <property type="entry name" value="T2SSE"/>
    <property type="match status" value="1"/>
</dbReference>
<dbReference type="CDD" id="cd01129">
    <property type="entry name" value="PulE-GspE-like"/>
    <property type="match status" value="1"/>
</dbReference>
<proteinExistence type="predicted"/>
<dbReference type="AlphaFoldDB" id="A0A3B1C5A4"/>
<dbReference type="PANTHER" id="PTHR30258:SF13">
    <property type="entry name" value="SECRETION PATHWAY ATPASE-RELATED"/>
    <property type="match status" value="1"/>
</dbReference>
<evidence type="ECO:0000256" key="2">
    <source>
        <dbReference type="ARBA" id="ARBA00022840"/>
    </source>
</evidence>
<dbReference type="Gene3D" id="3.30.300.160">
    <property type="entry name" value="Type II secretion system, protein E, N-terminal domain"/>
    <property type="match status" value="1"/>
</dbReference>
<name>A0A3B1C5A4_9ZZZZ</name>
<protein>
    <submittedName>
        <fullName evidence="4">Type II secretory pathway, ATPase PulE/Tfp pilus assembly pathway, ATPase PilB</fullName>
    </submittedName>
</protein>
<dbReference type="InterPro" id="IPR003593">
    <property type="entry name" value="AAA+_ATPase"/>
</dbReference>